<dbReference type="OrthoDB" id="9785737at2"/>
<evidence type="ECO:0000256" key="1">
    <source>
        <dbReference type="SAM" id="Phobius"/>
    </source>
</evidence>
<organism evidence="2 3">
    <name type="scientific">Chitinasiproducens palmae</name>
    <dbReference type="NCBI Taxonomy" id="1770053"/>
    <lineage>
        <taxon>Bacteria</taxon>
        <taxon>Pseudomonadati</taxon>
        <taxon>Pseudomonadota</taxon>
        <taxon>Betaproteobacteria</taxon>
        <taxon>Burkholderiales</taxon>
        <taxon>Burkholderiaceae</taxon>
        <taxon>Chitinasiproducens</taxon>
    </lineage>
</organism>
<feature type="transmembrane region" description="Helical" evidence="1">
    <location>
        <begin position="693"/>
        <end position="712"/>
    </location>
</feature>
<name>A0A1H2PTT2_9BURK</name>
<feature type="transmembrane region" description="Helical" evidence="1">
    <location>
        <begin position="613"/>
        <end position="638"/>
    </location>
</feature>
<evidence type="ECO:0000313" key="3">
    <source>
        <dbReference type="Proteomes" id="UP000243719"/>
    </source>
</evidence>
<dbReference type="RefSeq" id="WP_091911591.1">
    <property type="nucleotide sequence ID" value="NZ_FNLO01000012.1"/>
</dbReference>
<evidence type="ECO:0000313" key="2">
    <source>
        <dbReference type="EMBL" id="SDV50531.1"/>
    </source>
</evidence>
<sequence length="737" mass="80371">MAHTWQFFRAGGVDQVVIRSGEDIAHLRTLDQKLWVALACPTRGIEFDPRTLDLIDLDHDVRIRPPELIEACEWACHHLRDPDELVRGGETLEIDAIDTSHDSGRELADEARRIVALLERDSPNTITLEDVHDQNKLLAAMRFNGDGIVTVKTAEDEALAKVIQQIIDTQGPINDRNGEPGIDQARADAFFAQALQLDAWRRHALDEPDVLPLGDATRAAYDALAAVRDKIDDYFARGRVAAYDERAAPALNPTLDEYRALAAHILDLDAPDIAALPLAPIASGRVAVLALPLEGDQLNPAWANAMRMLRERAVLPLMGDAATLTEHGWDMLKARFDAHRAWLAQRPASSLDRLDIDTIAPLLASGAQDAINSLIAEDKGAEPGNSRIVDLEKLLRLKRDLLKLLNNFVSFKDFYRREGAAFQAGTLYLDARSCDLTVRVADAAKHATLAGMAKACLAYCECTREGEKMTIVAAFTAGDVDFLFVGRNGIFYDRQGKDWDATIVKLIDNPISVWQAFMSPYKKFVRMIEEQVAKRAAASDTVMQGRLSTLATGLANADKTPDAGATATPAATPAVTPTRANGRIDVGTVAALGVALGSISAVAVGIFGKFIELGWWIPVALIGIVLAISGPSMLIAWLKLRERSLGPILDASGWAINGRMRINVKLGGSLSQTATIPPNGKRRLNDPFADRHTTFYTLLIVCLVLGLAFGAWRMHLLDSVLPAALHFPLALHWPSGR</sequence>
<keyword evidence="1" id="KW-0472">Membrane</keyword>
<dbReference type="EMBL" id="FNLO01000012">
    <property type="protein sequence ID" value="SDV50531.1"/>
    <property type="molecule type" value="Genomic_DNA"/>
</dbReference>
<feature type="transmembrane region" description="Helical" evidence="1">
    <location>
        <begin position="586"/>
        <end position="607"/>
    </location>
</feature>
<proteinExistence type="predicted"/>
<accession>A0A1H2PTT2</accession>
<gene>
    <name evidence="2" type="ORF">SAMN05216551_11264</name>
</gene>
<dbReference type="STRING" id="1770053.SAMN05216551_11264"/>
<protein>
    <submittedName>
        <fullName evidence="2">Uncharacterized protein</fullName>
    </submittedName>
</protein>
<keyword evidence="3" id="KW-1185">Reference proteome</keyword>
<dbReference type="AlphaFoldDB" id="A0A1H2PTT2"/>
<reference evidence="3" key="1">
    <citation type="submission" date="2016-09" db="EMBL/GenBank/DDBJ databases">
        <authorList>
            <person name="Varghese N."/>
            <person name="Submissions S."/>
        </authorList>
    </citation>
    <scope>NUCLEOTIDE SEQUENCE [LARGE SCALE GENOMIC DNA]</scope>
    <source>
        <strain evidence="3">JS23</strain>
    </source>
</reference>
<dbReference type="Proteomes" id="UP000243719">
    <property type="component" value="Unassembled WGS sequence"/>
</dbReference>
<keyword evidence="1" id="KW-0812">Transmembrane</keyword>
<keyword evidence="1" id="KW-1133">Transmembrane helix</keyword>